<comment type="caution">
    <text evidence="1">The sequence shown here is derived from an EMBL/GenBank/DDBJ whole genome shotgun (WGS) entry which is preliminary data.</text>
</comment>
<gene>
    <name evidence="1" type="ORF">SLEP1_g26348</name>
</gene>
<dbReference type="Proteomes" id="UP001054252">
    <property type="component" value="Unassembled WGS sequence"/>
</dbReference>
<name>A0AAV5JXE9_9ROSI</name>
<protein>
    <submittedName>
        <fullName evidence="1">Uncharacterized protein</fullName>
    </submittedName>
</protein>
<evidence type="ECO:0000313" key="1">
    <source>
        <dbReference type="EMBL" id="GKV15566.1"/>
    </source>
</evidence>
<evidence type="ECO:0000313" key="2">
    <source>
        <dbReference type="Proteomes" id="UP001054252"/>
    </source>
</evidence>
<accession>A0AAV5JXE9</accession>
<sequence length="46" mass="5367">MEECGISRPRTQIWGRDRRRALVRRVPQVLSRSKTQFRGMTGAVHS</sequence>
<dbReference type="EMBL" id="BPVZ01000043">
    <property type="protein sequence ID" value="GKV15566.1"/>
    <property type="molecule type" value="Genomic_DNA"/>
</dbReference>
<proteinExistence type="predicted"/>
<keyword evidence="2" id="KW-1185">Reference proteome</keyword>
<dbReference type="AlphaFoldDB" id="A0AAV5JXE9"/>
<reference evidence="1 2" key="1">
    <citation type="journal article" date="2021" name="Commun. Biol.">
        <title>The genome of Shorea leprosula (Dipterocarpaceae) highlights the ecological relevance of drought in aseasonal tropical rainforests.</title>
        <authorList>
            <person name="Ng K.K.S."/>
            <person name="Kobayashi M.J."/>
            <person name="Fawcett J.A."/>
            <person name="Hatakeyama M."/>
            <person name="Paape T."/>
            <person name="Ng C.H."/>
            <person name="Ang C.C."/>
            <person name="Tnah L.H."/>
            <person name="Lee C.T."/>
            <person name="Nishiyama T."/>
            <person name="Sese J."/>
            <person name="O'Brien M.J."/>
            <person name="Copetti D."/>
            <person name="Mohd Noor M.I."/>
            <person name="Ong R.C."/>
            <person name="Putra M."/>
            <person name="Sireger I.Z."/>
            <person name="Indrioko S."/>
            <person name="Kosugi Y."/>
            <person name="Izuno A."/>
            <person name="Isagi Y."/>
            <person name="Lee S.L."/>
            <person name="Shimizu K.K."/>
        </authorList>
    </citation>
    <scope>NUCLEOTIDE SEQUENCE [LARGE SCALE GENOMIC DNA]</scope>
    <source>
        <strain evidence="1">214</strain>
    </source>
</reference>
<organism evidence="1 2">
    <name type="scientific">Rubroshorea leprosula</name>
    <dbReference type="NCBI Taxonomy" id="152421"/>
    <lineage>
        <taxon>Eukaryota</taxon>
        <taxon>Viridiplantae</taxon>
        <taxon>Streptophyta</taxon>
        <taxon>Embryophyta</taxon>
        <taxon>Tracheophyta</taxon>
        <taxon>Spermatophyta</taxon>
        <taxon>Magnoliopsida</taxon>
        <taxon>eudicotyledons</taxon>
        <taxon>Gunneridae</taxon>
        <taxon>Pentapetalae</taxon>
        <taxon>rosids</taxon>
        <taxon>malvids</taxon>
        <taxon>Malvales</taxon>
        <taxon>Dipterocarpaceae</taxon>
        <taxon>Rubroshorea</taxon>
    </lineage>
</organism>